<sequence length="32" mass="3321">MADGFLHSLPDHSIAGTTGLLHHGTSPPPPCR</sequence>
<name>A0A0A9BAA1_ARUDO</name>
<dbReference type="AlphaFoldDB" id="A0A0A9BAA1"/>
<accession>A0A0A9BAA1</accession>
<dbReference type="EMBL" id="GBRH01241658">
    <property type="protein sequence ID" value="JAD56237.1"/>
    <property type="molecule type" value="Transcribed_RNA"/>
</dbReference>
<reference evidence="2" key="2">
    <citation type="journal article" date="2015" name="Data Brief">
        <title>Shoot transcriptome of the giant reed, Arundo donax.</title>
        <authorList>
            <person name="Barrero R.A."/>
            <person name="Guerrero F.D."/>
            <person name="Moolhuijzen P."/>
            <person name="Goolsby J.A."/>
            <person name="Tidwell J."/>
            <person name="Bellgard S.E."/>
            <person name="Bellgard M.I."/>
        </authorList>
    </citation>
    <scope>NUCLEOTIDE SEQUENCE</scope>
    <source>
        <tissue evidence="2">Shoot tissue taken approximately 20 cm above the soil surface</tissue>
    </source>
</reference>
<evidence type="ECO:0000256" key="1">
    <source>
        <dbReference type="SAM" id="MobiDB-lite"/>
    </source>
</evidence>
<evidence type="ECO:0000313" key="2">
    <source>
        <dbReference type="EMBL" id="JAD56237.1"/>
    </source>
</evidence>
<protein>
    <submittedName>
        <fullName evidence="2">Uncharacterized protein</fullName>
    </submittedName>
</protein>
<organism evidence="2">
    <name type="scientific">Arundo donax</name>
    <name type="common">Giant reed</name>
    <name type="synonym">Donax arundinaceus</name>
    <dbReference type="NCBI Taxonomy" id="35708"/>
    <lineage>
        <taxon>Eukaryota</taxon>
        <taxon>Viridiplantae</taxon>
        <taxon>Streptophyta</taxon>
        <taxon>Embryophyta</taxon>
        <taxon>Tracheophyta</taxon>
        <taxon>Spermatophyta</taxon>
        <taxon>Magnoliopsida</taxon>
        <taxon>Liliopsida</taxon>
        <taxon>Poales</taxon>
        <taxon>Poaceae</taxon>
        <taxon>PACMAD clade</taxon>
        <taxon>Arundinoideae</taxon>
        <taxon>Arundineae</taxon>
        <taxon>Arundo</taxon>
    </lineage>
</organism>
<feature type="region of interest" description="Disordered" evidence="1">
    <location>
        <begin position="1"/>
        <end position="32"/>
    </location>
</feature>
<proteinExistence type="predicted"/>
<reference evidence="2" key="1">
    <citation type="submission" date="2014-09" db="EMBL/GenBank/DDBJ databases">
        <authorList>
            <person name="Magalhaes I.L.F."/>
            <person name="Oliveira U."/>
            <person name="Santos F.R."/>
            <person name="Vidigal T.H.D.A."/>
            <person name="Brescovit A.D."/>
            <person name="Santos A.J."/>
        </authorList>
    </citation>
    <scope>NUCLEOTIDE SEQUENCE</scope>
    <source>
        <tissue evidence="2">Shoot tissue taken approximately 20 cm above the soil surface</tissue>
    </source>
</reference>